<keyword evidence="2 4" id="KW-0378">Hydrolase</keyword>
<keyword evidence="5" id="KW-1185">Reference proteome</keyword>
<keyword evidence="3" id="KW-0460">Magnesium</keyword>
<dbReference type="InterPro" id="IPR050792">
    <property type="entry name" value="ADP-ribosylglycohydrolase"/>
</dbReference>
<feature type="binding site" evidence="3">
    <location>
        <position position="245"/>
    </location>
    <ligand>
        <name>Mg(2+)</name>
        <dbReference type="ChEBI" id="CHEBI:18420"/>
        <label>1</label>
    </ligand>
</feature>
<dbReference type="OrthoDB" id="9798107at2"/>
<dbReference type="Proteomes" id="UP000320791">
    <property type="component" value="Unassembled WGS sequence"/>
</dbReference>
<accession>A0A5C5UQP4</accession>
<dbReference type="AlphaFoldDB" id="A0A5C5UQP4"/>
<organism evidence="4 5">
    <name type="scientific">Corynebacterium canis</name>
    <dbReference type="NCBI Taxonomy" id="679663"/>
    <lineage>
        <taxon>Bacteria</taxon>
        <taxon>Bacillati</taxon>
        <taxon>Actinomycetota</taxon>
        <taxon>Actinomycetes</taxon>
        <taxon>Mycobacteriales</taxon>
        <taxon>Corynebacteriaceae</taxon>
        <taxon>Corynebacterium</taxon>
    </lineage>
</organism>
<comment type="similarity">
    <text evidence="1">Belongs to the ADP-ribosylglycohydrolase family.</text>
</comment>
<feature type="binding site" evidence="3">
    <location>
        <position position="246"/>
    </location>
    <ligand>
        <name>Mg(2+)</name>
        <dbReference type="ChEBI" id="CHEBI:18420"/>
        <label>1</label>
    </ligand>
</feature>
<dbReference type="Gene3D" id="1.10.4080.10">
    <property type="entry name" value="ADP-ribosylation/Crystallin J1"/>
    <property type="match status" value="1"/>
</dbReference>
<dbReference type="GO" id="GO:0016787">
    <property type="term" value="F:hydrolase activity"/>
    <property type="evidence" value="ECO:0007669"/>
    <property type="project" value="UniProtKB-KW"/>
</dbReference>
<evidence type="ECO:0000256" key="1">
    <source>
        <dbReference type="ARBA" id="ARBA00010702"/>
    </source>
</evidence>
<dbReference type="Pfam" id="PF03747">
    <property type="entry name" value="ADP_ribosyl_GH"/>
    <property type="match status" value="1"/>
</dbReference>
<feature type="binding site" evidence="3">
    <location>
        <position position="60"/>
    </location>
    <ligand>
        <name>Mg(2+)</name>
        <dbReference type="ChEBI" id="CHEBI:18420"/>
        <label>1</label>
    </ligand>
</feature>
<gene>
    <name evidence="4" type="ORF">FRX94_02695</name>
</gene>
<dbReference type="InterPro" id="IPR005502">
    <property type="entry name" value="Ribosyl_crysJ1"/>
</dbReference>
<reference evidence="4 5" key="1">
    <citation type="submission" date="2019-08" db="EMBL/GenBank/DDBJ databases">
        <authorList>
            <person name="Lei W."/>
        </authorList>
    </citation>
    <scope>NUCLEOTIDE SEQUENCE [LARGE SCALE GENOMIC DNA]</scope>
    <source>
        <strain evidence="4 5">CCUG 58627</strain>
    </source>
</reference>
<evidence type="ECO:0000313" key="5">
    <source>
        <dbReference type="Proteomes" id="UP000320791"/>
    </source>
</evidence>
<dbReference type="SUPFAM" id="SSF101478">
    <property type="entry name" value="ADP-ribosylglycohydrolase"/>
    <property type="match status" value="1"/>
</dbReference>
<dbReference type="RefSeq" id="WP_146323581.1">
    <property type="nucleotide sequence ID" value="NZ_BAABLR010000014.1"/>
</dbReference>
<sequence>MVSALDRAQGVLYGQAIGDNLGASVEFRSPEAIKEMYPDGIRELQDGGAHNIIAGQPTDDTEMALVLAHSIVRNDGYDVDDVREAYRKWARSEPVDIGATVSSALLRDRLDETSQANGALMRVSPLGIFASRFSEAEARELAVKDCLITHPHHICQEVNQAYVVAIAAAIRDELSAEEVLELLAADPSAVVRELVAAARAGGKRDLMFRMKSAKNAFFQAVWELAHGDSFEDAVVHAISLGGDTDSNGAVCGSLLGAVYGVDAIPERWRKVVDACEPGPGTLNPRSEEYWPRDLSKLAEQLLG</sequence>
<keyword evidence="3" id="KW-0479">Metal-binding</keyword>
<evidence type="ECO:0000256" key="3">
    <source>
        <dbReference type="PIRSR" id="PIRSR605502-1"/>
    </source>
</evidence>
<evidence type="ECO:0000256" key="2">
    <source>
        <dbReference type="ARBA" id="ARBA00022801"/>
    </source>
</evidence>
<dbReference type="PANTHER" id="PTHR16222:SF24">
    <property type="entry name" value="ADP-RIBOSYLHYDROLASE ARH3"/>
    <property type="match status" value="1"/>
</dbReference>
<feature type="binding site" evidence="3">
    <location>
        <position position="58"/>
    </location>
    <ligand>
        <name>Mg(2+)</name>
        <dbReference type="ChEBI" id="CHEBI:18420"/>
        <label>1</label>
    </ligand>
</feature>
<dbReference type="GO" id="GO:0046872">
    <property type="term" value="F:metal ion binding"/>
    <property type="evidence" value="ECO:0007669"/>
    <property type="project" value="UniProtKB-KW"/>
</dbReference>
<dbReference type="EMBL" id="VOHM01000004">
    <property type="protein sequence ID" value="TWT28496.1"/>
    <property type="molecule type" value="Genomic_DNA"/>
</dbReference>
<protein>
    <submittedName>
        <fullName evidence="4">ADP-ribosylglycohydrolase family protein</fullName>
    </submittedName>
</protein>
<comment type="cofactor">
    <cofactor evidence="3">
        <name>Mg(2+)</name>
        <dbReference type="ChEBI" id="CHEBI:18420"/>
    </cofactor>
    <text evidence="3">Binds 2 magnesium ions per subunit.</text>
</comment>
<name>A0A5C5UQP4_9CORY</name>
<evidence type="ECO:0000313" key="4">
    <source>
        <dbReference type="EMBL" id="TWT28496.1"/>
    </source>
</evidence>
<comment type="caution">
    <text evidence="4">The sequence shown here is derived from an EMBL/GenBank/DDBJ whole genome shotgun (WGS) entry which is preliminary data.</text>
</comment>
<feature type="binding site" evidence="3">
    <location>
        <position position="243"/>
    </location>
    <ligand>
        <name>Mg(2+)</name>
        <dbReference type="ChEBI" id="CHEBI:18420"/>
        <label>1</label>
    </ligand>
</feature>
<dbReference type="InterPro" id="IPR036705">
    <property type="entry name" value="Ribosyl_crysJ1_sf"/>
</dbReference>
<dbReference type="PANTHER" id="PTHR16222">
    <property type="entry name" value="ADP-RIBOSYLGLYCOHYDROLASE"/>
    <property type="match status" value="1"/>
</dbReference>
<feature type="binding site" evidence="3">
    <location>
        <position position="59"/>
    </location>
    <ligand>
        <name>Mg(2+)</name>
        <dbReference type="ChEBI" id="CHEBI:18420"/>
        <label>1</label>
    </ligand>
</feature>
<proteinExistence type="inferred from homology"/>